<evidence type="ECO:0000313" key="3">
    <source>
        <dbReference type="EMBL" id="KAJ4970500.1"/>
    </source>
</evidence>
<comment type="caution">
    <text evidence="3">The sequence shown here is derived from an EMBL/GenBank/DDBJ whole genome shotgun (WGS) entry which is preliminary data.</text>
</comment>
<feature type="domain" description="F-box" evidence="1">
    <location>
        <begin position="23"/>
        <end position="58"/>
    </location>
</feature>
<dbReference type="InterPro" id="IPR017451">
    <property type="entry name" value="F-box-assoc_interact_dom"/>
</dbReference>
<reference evidence="3" key="1">
    <citation type="journal article" date="2023" name="Plant J.">
        <title>The genome of the king protea, Protea cynaroides.</title>
        <authorList>
            <person name="Chang J."/>
            <person name="Duong T.A."/>
            <person name="Schoeman C."/>
            <person name="Ma X."/>
            <person name="Roodt D."/>
            <person name="Barker N."/>
            <person name="Li Z."/>
            <person name="Van de Peer Y."/>
            <person name="Mizrachi E."/>
        </authorList>
    </citation>
    <scope>NUCLEOTIDE SEQUENCE</scope>
    <source>
        <tissue evidence="3">Young leaves</tissue>
    </source>
</reference>
<dbReference type="AlphaFoldDB" id="A0A9Q0QSR3"/>
<dbReference type="Pfam" id="PF00646">
    <property type="entry name" value="F-box"/>
    <property type="match status" value="1"/>
</dbReference>
<name>A0A9Q0QSR3_9MAGN</name>
<gene>
    <name evidence="3" type="ORF">NE237_003599</name>
</gene>
<dbReference type="Gene3D" id="1.20.1280.50">
    <property type="match status" value="1"/>
</dbReference>
<proteinExistence type="predicted"/>
<dbReference type="Proteomes" id="UP001141806">
    <property type="component" value="Unassembled WGS sequence"/>
</dbReference>
<evidence type="ECO:0000313" key="4">
    <source>
        <dbReference type="Proteomes" id="UP001141806"/>
    </source>
</evidence>
<dbReference type="CDD" id="cd22157">
    <property type="entry name" value="F-box_AtFBW1-like"/>
    <property type="match status" value="1"/>
</dbReference>
<dbReference type="InterPro" id="IPR036047">
    <property type="entry name" value="F-box-like_dom_sf"/>
</dbReference>
<dbReference type="Pfam" id="PF24750">
    <property type="entry name" value="b-prop_At3g26010-like"/>
    <property type="match status" value="1"/>
</dbReference>
<accession>A0A9Q0QSR3</accession>
<dbReference type="SUPFAM" id="SSF81383">
    <property type="entry name" value="F-box domain"/>
    <property type="match status" value="1"/>
</dbReference>
<dbReference type="InterPro" id="IPR001810">
    <property type="entry name" value="F-box_dom"/>
</dbReference>
<dbReference type="PANTHER" id="PTHR35546:SF130">
    <property type="entry name" value="EXPRESSED PROTEIN"/>
    <property type="match status" value="1"/>
</dbReference>
<dbReference type="EMBL" id="JAMYWD010000005">
    <property type="protein sequence ID" value="KAJ4970500.1"/>
    <property type="molecule type" value="Genomic_DNA"/>
</dbReference>
<evidence type="ECO:0008006" key="5">
    <source>
        <dbReference type="Google" id="ProtNLM"/>
    </source>
</evidence>
<dbReference type="NCBIfam" id="TIGR01640">
    <property type="entry name" value="F_box_assoc_1"/>
    <property type="match status" value="1"/>
</dbReference>
<dbReference type="InterPro" id="IPR056592">
    <property type="entry name" value="Beta-prop_At3g26010-like"/>
</dbReference>
<evidence type="ECO:0000259" key="2">
    <source>
        <dbReference type="Pfam" id="PF24750"/>
    </source>
</evidence>
<evidence type="ECO:0000259" key="1">
    <source>
        <dbReference type="Pfam" id="PF00646"/>
    </source>
</evidence>
<keyword evidence="4" id="KW-1185">Reference proteome</keyword>
<dbReference type="InterPro" id="IPR055290">
    <property type="entry name" value="At3g26010-like"/>
</dbReference>
<feature type="domain" description="F-box protein At3g26010-like beta-propeller" evidence="2">
    <location>
        <begin position="142"/>
        <end position="381"/>
    </location>
</feature>
<dbReference type="PANTHER" id="PTHR35546">
    <property type="entry name" value="F-BOX PROTEIN INTERACTION DOMAIN PROTEIN-RELATED"/>
    <property type="match status" value="1"/>
</dbReference>
<dbReference type="OrthoDB" id="674184at2759"/>
<sequence>MKKLMLSNSNGDKDEADLYYCTDEILTEILIRLPLKPVLRCKCVSKRWFHLISDPCFRTSYLSHGSRRRYRRRLIGFFKTPTDFDTYVWKFLPKVTTTCPKIEEEPSQQVILDSETNKFEEGEEDIISSLESSQGILKSLGYFMCYSNGLFLCSNIKNMYYIYNPISKEYYRLPHPPKKQVNHNWKRPILGLVVAADYDKVCSGQLQFRYKVVRAEASRSSMDTRDLIEIETFFSDTGEWTESKVAVTVETYNHFSYSRLYASVIRGVIHWMNHRSIIFVYDPNSCGEKHIQKIDPPAGNYVRPSIIGESSDGLLQLVALDETHNFIDVWVYLDSVNKEGREWSLRRKMVQVFPVPPSIGRNSFNPVSLVALHPDNPEAVFINLTGYIYLYHLDTTPRLEAIQYRANISKMALMSALFSCFGFRSSRVSNDLMDAAADEHQNQKKGRLLSDQKEKPLKIKPSRAPIPVSYFPLNSYQSRL</sequence>
<organism evidence="3 4">
    <name type="scientific">Protea cynaroides</name>
    <dbReference type="NCBI Taxonomy" id="273540"/>
    <lineage>
        <taxon>Eukaryota</taxon>
        <taxon>Viridiplantae</taxon>
        <taxon>Streptophyta</taxon>
        <taxon>Embryophyta</taxon>
        <taxon>Tracheophyta</taxon>
        <taxon>Spermatophyta</taxon>
        <taxon>Magnoliopsida</taxon>
        <taxon>Proteales</taxon>
        <taxon>Proteaceae</taxon>
        <taxon>Protea</taxon>
    </lineage>
</organism>
<protein>
    <recommendedName>
        <fullName evidence="5">F-box protein</fullName>
    </recommendedName>
</protein>